<dbReference type="GO" id="GO:0044539">
    <property type="term" value="P:long-chain fatty acid import into cell"/>
    <property type="evidence" value="ECO:0007669"/>
    <property type="project" value="TreeGrafter"/>
</dbReference>
<keyword evidence="5" id="KW-0285">Flavoprotein</keyword>
<dbReference type="InterPro" id="IPR042099">
    <property type="entry name" value="ANL_N_sf"/>
</dbReference>
<dbReference type="SUPFAM" id="SSF56801">
    <property type="entry name" value="Acetyl-CoA synthetase-like"/>
    <property type="match status" value="1"/>
</dbReference>
<dbReference type="InterPro" id="IPR045851">
    <property type="entry name" value="AMP-bd_C_sf"/>
</dbReference>
<dbReference type="GO" id="GO:0005524">
    <property type="term" value="F:ATP binding"/>
    <property type="evidence" value="ECO:0007669"/>
    <property type="project" value="UniProtKB-KW"/>
</dbReference>
<evidence type="ECO:0000259" key="10">
    <source>
        <dbReference type="Pfam" id="PF00441"/>
    </source>
</evidence>
<dbReference type="Gene3D" id="1.10.540.10">
    <property type="entry name" value="Acyl-CoA dehydrogenase/oxidase, N-terminal domain"/>
    <property type="match status" value="1"/>
</dbReference>
<organism evidence="13 14">
    <name type="scientific">Nocardiopsis composta</name>
    <dbReference type="NCBI Taxonomy" id="157465"/>
    <lineage>
        <taxon>Bacteria</taxon>
        <taxon>Bacillati</taxon>
        <taxon>Actinomycetota</taxon>
        <taxon>Actinomycetes</taxon>
        <taxon>Streptosporangiales</taxon>
        <taxon>Nocardiopsidaceae</taxon>
        <taxon>Nocardiopsis</taxon>
    </lineage>
</organism>
<evidence type="ECO:0000256" key="5">
    <source>
        <dbReference type="ARBA" id="ARBA00022630"/>
    </source>
</evidence>
<evidence type="ECO:0000256" key="7">
    <source>
        <dbReference type="ARBA" id="ARBA00022827"/>
    </source>
</evidence>
<evidence type="ECO:0000259" key="11">
    <source>
        <dbReference type="Pfam" id="PF00501"/>
    </source>
</evidence>
<keyword evidence="8" id="KW-0067">ATP-binding</keyword>
<dbReference type="InterPro" id="IPR036250">
    <property type="entry name" value="AcylCo_DH-like_C"/>
</dbReference>
<dbReference type="PANTHER" id="PTHR43107">
    <property type="entry name" value="LONG-CHAIN FATTY ACID TRANSPORT PROTEIN"/>
    <property type="match status" value="1"/>
</dbReference>
<dbReference type="GO" id="GO:0005886">
    <property type="term" value="C:plasma membrane"/>
    <property type="evidence" value="ECO:0007669"/>
    <property type="project" value="TreeGrafter"/>
</dbReference>
<dbReference type="GO" id="GO:0005324">
    <property type="term" value="F:long-chain fatty acid transmembrane transporter activity"/>
    <property type="evidence" value="ECO:0007669"/>
    <property type="project" value="TreeGrafter"/>
</dbReference>
<dbReference type="SUPFAM" id="SSF56645">
    <property type="entry name" value="Acyl-CoA dehydrogenase NM domain-like"/>
    <property type="match status" value="1"/>
</dbReference>
<dbReference type="GO" id="GO:0050660">
    <property type="term" value="F:flavin adenine dinucleotide binding"/>
    <property type="evidence" value="ECO:0007669"/>
    <property type="project" value="InterPro"/>
</dbReference>
<keyword evidence="14" id="KW-1185">Reference proteome</keyword>
<dbReference type="GO" id="GO:0016627">
    <property type="term" value="F:oxidoreductase activity, acting on the CH-CH group of donors"/>
    <property type="evidence" value="ECO:0007669"/>
    <property type="project" value="InterPro"/>
</dbReference>
<dbReference type="Gene3D" id="2.40.110.10">
    <property type="entry name" value="Butyryl-CoA Dehydrogenase, subunit A, domain 2"/>
    <property type="match status" value="1"/>
</dbReference>
<comment type="cofactor">
    <cofactor evidence="1">
        <name>FAD</name>
        <dbReference type="ChEBI" id="CHEBI:57692"/>
    </cofactor>
</comment>
<protein>
    <submittedName>
        <fullName evidence="13">Acyl-CoA synthetase (AMP-forming)/AMP-acid ligase II/alkylation response protein AidB-like acyl-CoA dehydrogenase</fullName>
    </submittedName>
</protein>
<comment type="similarity">
    <text evidence="2">Belongs to the ATP-dependent AMP-binding enzyme family.</text>
</comment>
<comment type="caution">
    <text evidence="13">The sequence shown here is derived from an EMBL/GenBank/DDBJ whole genome shotgun (WGS) entry which is preliminary data.</text>
</comment>
<dbReference type="InterPro" id="IPR020845">
    <property type="entry name" value="AMP-binding_CS"/>
</dbReference>
<evidence type="ECO:0000313" key="14">
    <source>
        <dbReference type="Proteomes" id="UP000572635"/>
    </source>
</evidence>
<dbReference type="Gene3D" id="3.30.300.30">
    <property type="match status" value="1"/>
</dbReference>
<sequence length="861" mass="89547">MTRPHTLTSLLAARARDDRPALYFEDSTWTWPEFTESCERYATALRSHPQSTAPRSRPARQGRPHVGVLLDNTPEMLFLLGGAALSGSVLVALNTTRSTAELARDATATDCNLLLAGAATESAAAELTRATGLPLHDAAAFADRAPAGPPDPADTPTDPAALVMLVFTSGTSGRPRAVRFSHRKITLPGAAVAADLGLGPEDTVYCPMPLFHSGAVLAAVAPALASGAAIALRRRFSASALLGDVRRYGCTYLHYVGKALSYAAATEPHPDDADNPLRVAFGNEAPPEARRRFAERFGCRVVDAYGSSENAIAIRPSPGGPPGALGRLPPDVAILDPATGAPCPPGAVGELVNTAGTGLFEGYYGDPPDGSERVRGGRFHSGDLAYQDAGGWVFFAGREPDRLRVDGENLAAGPIEELLRGHPPIADAAVYPVPDPQAGDRVMAALVPAEGARFDPADFAAFLAGRTDLGAKWAPHYLRIVPELPITASHKVLKRRLSDEGTDCADPVWERRGDRYLLRSRMDFGFDEEQEELRALVRRVLDGEGAGAWAAMARTGLLEAAAQGAVRTAIVLRETAARAAPVPALASLGLGALPVAMLGTAEQRAALAPVFAGEHLLTAGFTGPAPVAAHPDGDGFRLHGVRAPVPDAGAARTLLVPAGIDGGGTGVFLVPGDAAGLTAAGERVGLDGVAVPASALLGRDATGEAARTLRHCALAALAATASGALAAALELTTEHVRTRRQFGRALAELQAVTMKVGDVYVAGRALDAALWGGAWRLERGADPTETASVLESAALLATEQALDALYTAQHLHGGLGVDASYPLHRHFSTAQWVSRALGGPEPRLDALGALAAQDRPVHTLA</sequence>
<evidence type="ECO:0000256" key="1">
    <source>
        <dbReference type="ARBA" id="ARBA00001974"/>
    </source>
</evidence>
<dbReference type="Gene3D" id="3.40.50.12780">
    <property type="entry name" value="N-terminal domain of ligase-like"/>
    <property type="match status" value="1"/>
</dbReference>
<dbReference type="AlphaFoldDB" id="A0A7W8VE27"/>
<evidence type="ECO:0000256" key="3">
    <source>
        <dbReference type="ARBA" id="ARBA00009347"/>
    </source>
</evidence>
<dbReference type="SUPFAM" id="SSF47203">
    <property type="entry name" value="Acyl-CoA dehydrogenase C-terminal domain-like"/>
    <property type="match status" value="1"/>
</dbReference>
<dbReference type="InterPro" id="IPR046373">
    <property type="entry name" value="Acyl-CoA_Oxase/DH_mid-dom_sf"/>
</dbReference>
<dbReference type="InterPro" id="IPR037069">
    <property type="entry name" value="AcylCoA_DH/ox_N_sf"/>
</dbReference>
<evidence type="ECO:0000259" key="12">
    <source>
        <dbReference type="Pfam" id="PF13193"/>
    </source>
</evidence>
<dbReference type="EMBL" id="JACHDB010000001">
    <property type="protein sequence ID" value="MBB5432623.1"/>
    <property type="molecule type" value="Genomic_DNA"/>
</dbReference>
<evidence type="ECO:0000256" key="9">
    <source>
        <dbReference type="SAM" id="MobiDB-lite"/>
    </source>
</evidence>
<gene>
    <name evidence="13" type="ORF">HDA36_002707</name>
</gene>
<proteinExistence type="inferred from homology"/>
<dbReference type="InterPro" id="IPR009100">
    <property type="entry name" value="AcylCoA_DH/oxidase_NM_dom_sf"/>
</dbReference>
<comment type="similarity">
    <text evidence="3">Belongs to the acyl-CoA dehydrogenase family.</text>
</comment>
<evidence type="ECO:0000313" key="13">
    <source>
        <dbReference type="EMBL" id="MBB5432623.1"/>
    </source>
</evidence>
<evidence type="ECO:0000256" key="4">
    <source>
        <dbReference type="ARBA" id="ARBA00022598"/>
    </source>
</evidence>
<keyword evidence="6" id="KW-0547">Nucleotide-binding</keyword>
<dbReference type="Gene3D" id="1.20.140.10">
    <property type="entry name" value="Butyryl-CoA Dehydrogenase, subunit A, domain 3"/>
    <property type="match status" value="1"/>
</dbReference>
<dbReference type="RefSeq" id="WP_184392161.1">
    <property type="nucleotide sequence ID" value="NZ_JACHDB010000001.1"/>
</dbReference>
<dbReference type="InterPro" id="IPR009075">
    <property type="entry name" value="AcylCo_DH/oxidase_C"/>
</dbReference>
<evidence type="ECO:0000256" key="6">
    <source>
        <dbReference type="ARBA" id="ARBA00022741"/>
    </source>
</evidence>
<dbReference type="InterPro" id="IPR025110">
    <property type="entry name" value="AMP-bd_C"/>
</dbReference>
<dbReference type="PANTHER" id="PTHR43107:SF15">
    <property type="entry name" value="FATTY ACID TRANSPORT PROTEIN 3, ISOFORM A"/>
    <property type="match status" value="1"/>
</dbReference>
<keyword evidence="7" id="KW-0274">FAD</keyword>
<feature type="region of interest" description="Disordered" evidence="9">
    <location>
        <begin position="45"/>
        <end position="64"/>
    </location>
</feature>
<reference evidence="13 14" key="1">
    <citation type="submission" date="2020-08" db="EMBL/GenBank/DDBJ databases">
        <title>Sequencing the genomes of 1000 actinobacteria strains.</title>
        <authorList>
            <person name="Klenk H.-P."/>
        </authorList>
    </citation>
    <scope>NUCLEOTIDE SEQUENCE [LARGE SCALE GENOMIC DNA]</scope>
    <source>
        <strain evidence="13 14">DSM 44551</strain>
    </source>
</reference>
<dbReference type="GO" id="GO:0004467">
    <property type="term" value="F:long-chain fatty acid-CoA ligase activity"/>
    <property type="evidence" value="ECO:0007669"/>
    <property type="project" value="TreeGrafter"/>
</dbReference>
<dbReference type="InterPro" id="IPR000873">
    <property type="entry name" value="AMP-dep_synth/lig_dom"/>
</dbReference>
<dbReference type="Pfam" id="PF13193">
    <property type="entry name" value="AMP-binding_C"/>
    <property type="match status" value="1"/>
</dbReference>
<name>A0A7W8VE27_9ACTN</name>
<accession>A0A7W8VE27</accession>
<dbReference type="Pfam" id="PF00441">
    <property type="entry name" value="Acyl-CoA_dh_1"/>
    <property type="match status" value="1"/>
</dbReference>
<dbReference type="Pfam" id="PF00501">
    <property type="entry name" value="AMP-binding"/>
    <property type="match status" value="1"/>
</dbReference>
<evidence type="ECO:0000256" key="2">
    <source>
        <dbReference type="ARBA" id="ARBA00006432"/>
    </source>
</evidence>
<dbReference type="PROSITE" id="PS00455">
    <property type="entry name" value="AMP_BINDING"/>
    <property type="match status" value="1"/>
</dbReference>
<feature type="domain" description="AMP-binding enzyme C-terminal" evidence="12">
    <location>
        <begin position="415"/>
        <end position="491"/>
    </location>
</feature>
<evidence type="ECO:0000256" key="8">
    <source>
        <dbReference type="ARBA" id="ARBA00022840"/>
    </source>
</evidence>
<keyword evidence="4 13" id="KW-0436">Ligase</keyword>
<feature type="domain" description="AMP-dependent synthetase/ligase" evidence="11">
    <location>
        <begin position="13"/>
        <end position="364"/>
    </location>
</feature>
<dbReference type="Proteomes" id="UP000572635">
    <property type="component" value="Unassembled WGS sequence"/>
</dbReference>
<feature type="domain" description="Acyl-CoA dehydrogenase/oxidase C-terminal" evidence="10">
    <location>
        <begin position="716"/>
        <end position="833"/>
    </location>
</feature>